<evidence type="ECO:0000313" key="1">
    <source>
        <dbReference type="EMBL" id="KAK3723374.1"/>
    </source>
</evidence>
<evidence type="ECO:0000313" key="2">
    <source>
        <dbReference type="Proteomes" id="UP001283361"/>
    </source>
</evidence>
<organism evidence="1 2">
    <name type="scientific">Elysia crispata</name>
    <name type="common">lettuce slug</name>
    <dbReference type="NCBI Taxonomy" id="231223"/>
    <lineage>
        <taxon>Eukaryota</taxon>
        <taxon>Metazoa</taxon>
        <taxon>Spiralia</taxon>
        <taxon>Lophotrochozoa</taxon>
        <taxon>Mollusca</taxon>
        <taxon>Gastropoda</taxon>
        <taxon>Heterobranchia</taxon>
        <taxon>Euthyneura</taxon>
        <taxon>Panpulmonata</taxon>
        <taxon>Sacoglossa</taxon>
        <taxon>Placobranchoidea</taxon>
        <taxon>Plakobranchidae</taxon>
        <taxon>Elysia</taxon>
    </lineage>
</organism>
<dbReference type="AlphaFoldDB" id="A0AAE0XY37"/>
<keyword evidence="2" id="KW-1185">Reference proteome</keyword>
<dbReference type="Proteomes" id="UP001283361">
    <property type="component" value="Unassembled WGS sequence"/>
</dbReference>
<reference evidence="1" key="1">
    <citation type="journal article" date="2023" name="G3 (Bethesda)">
        <title>A reference genome for the long-term kleptoplast-retaining sea slug Elysia crispata morphotype clarki.</title>
        <authorList>
            <person name="Eastman K.E."/>
            <person name="Pendleton A.L."/>
            <person name="Shaikh M.A."/>
            <person name="Suttiyut T."/>
            <person name="Ogas R."/>
            <person name="Tomko P."/>
            <person name="Gavelis G."/>
            <person name="Widhalm J.R."/>
            <person name="Wisecaver J.H."/>
        </authorList>
    </citation>
    <scope>NUCLEOTIDE SEQUENCE</scope>
    <source>
        <strain evidence="1">ECLA1</strain>
    </source>
</reference>
<gene>
    <name evidence="1" type="ORF">RRG08_044279</name>
</gene>
<name>A0AAE0XY37_9GAST</name>
<proteinExistence type="predicted"/>
<accession>A0AAE0XY37</accession>
<comment type="caution">
    <text evidence="1">The sequence shown here is derived from an EMBL/GenBank/DDBJ whole genome shotgun (WGS) entry which is preliminary data.</text>
</comment>
<protein>
    <submittedName>
        <fullName evidence="1">Uncharacterized protein</fullName>
    </submittedName>
</protein>
<sequence length="137" mass="15330">MFVNCHRCTTDCSRRHRASQGGGAHSPRPLVPEAREMSRDLNYYSSSIYDNPLVVFDIMGTATGTVWTSRIMFAERWYWFGPVLKIPVIKLNIPLSTCRIRSIAWISSQTDVSRPKSKQSDSTLVSCLPAGQGYGQG</sequence>
<dbReference type="EMBL" id="JAWDGP010007362">
    <property type="protein sequence ID" value="KAK3723374.1"/>
    <property type="molecule type" value="Genomic_DNA"/>
</dbReference>